<protein>
    <submittedName>
        <fullName evidence="1">Cytosolic long-chain acyl-CoA thioester hydrolase family protein</fullName>
    </submittedName>
</protein>
<dbReference type="GO" id="GO:0016787">
    <property type="term" value="F:hydrolase activity"/>
    <property type="evidence" value="ECO:0007669"/>
    <property type="project" value="UniProtKB-KW"/>
</dbReference>
<organism evidence="1 2">
    <name type="scientific">Alteromonas macleodii</name>
    <name type="common">Pseudoalteromonas macleodii</name>
    <dbReference type="NCBI Taxonomy" id="28108"/>
    <lineage>
        <taxon>Bacteria</taxon>
        <taxon>Pseudomonadati</taxon>
        <taxon>Pseudomonadota</taxon>
        <taxon>Gammaproteobacteria</taxon>
        <taxon>Alteromonadales</taxon>
        <taxon>Alteromonadaceae</taxon>
        <taxon>Alteromonas/Salinimonas group</taxon>
        <taxon>Alteromonas</taxon>
    </lineage>
</organism>
<name>A0AB36FU85_ALTMA</name>
<sequence length="39" mass="4562">MPAYVPEDERHMQLELVAMHAKDFAKQLDSDFTENIGFH</sequence>
<dbReference type="Proteomes" id="UP000095392">
    <property type="component" value="Unassembled WGS sequence"/>
</dbReference>
<keyword evidence="2" id="KW-1185">Reference proteome</keyword>
<accession>A0AB36FU85</accession>
<gene>
    <name evidence="1" type="ORF">BFV95_1110</name>
</gene>
<evidence type="ECO:0000313" key="2">
    <source>
        <dbReference type="Proteomes" id="UP000095392"/>
    </source>
</evidence>
<proteinExistence type="predicted"/>
<evidence type="ECO:0000313" key="1">
    <source>
        <dbReference type="EMBL" id="OES33633.1"/>
    </source>
</evidence>
<keyword evidence="1" id="KW-0378">Hydrolase</keyword>
<reference evidence="1 2" key="1">
    <citation type="submission" date="2016-09" db="EMBL/GenBank/DDBJ databases">
        <title>Draft Genome Sequence of four Alteromonas macleodii strains isolated from copper coupons and grown long-term at elevated copper levels.</title>
        <authorList>
            <person name="Cusick K."/>
            <person name="Dale J."/>
            <person name="Little B."/>
            <person name="Biffinger J."/>
        </authorList>
    </citation>
    <scope>NUCLEOTIDE SEQUENCE [LARGE SCALE GENOMIC DNA]</scope>
    <source>
        <strain evidence="1 2">KCP01</strain>
    </source>
</reference>
<dbReference type="AlphaFoldDB" id="A0AB36FU85"/>
<dbReference type="EMBL" id="MIPY01000008">
    <property type="protein sequence ID" value="OES33633.1"/>
    <property type="molecule type" value="Genomic_DNA"/>
</dbReference>
<comment type="caution">
    <text evidence="1">The sequence shown here is derived from an EMBL/GenBank/DDBJ whole genome shotgun (WGS) entry which is preliminary data.</text>
</comment>